<evidence type="ECO:0000256" key="1">
    <source>
        <dbReference type="ARBA" id="ARBA00023015"/>
    </source>
</evidence>
<dbReference type="InterPro" id="IPR036388">
    <property type="entry name" value="WH-like_DNA-bd_sf"/>
</dbReference>
<dbReference type="InterPro" id="IPR011991">
    <property type="entry name" value="ArsR-like_HTH"/>
</dbReference>
<dbReference type="InterPro" id="IPR001845">
    <property type="entry name" value="HTH_ArsR_DNA-bd_dom"/>
</dbReference>
<keyword evidence="2" id="KW-0238">DNA-binding</keyword>
<dbReference type="SMART" id="SM00418">
    <property type="entry name" value="HTH_ARSR"/>
    <property type="match status" value="1"/>
</dbReference>
<comment type="caution">
    <text evidence="6">The sequence shown here is derived from an EMBL/GenBank/DDBJ whole genome shotgun (WGS) entry which is preliminary data.</text>
</comment>
<protein>
    <recommendedName>
        <fullName evidence="5">HTH arsR-type domain-containing protein</fullName>
    </recommendedName>
</protein>
<evidence type="ECO:0000313" key="7">
    <source>
        <dbReference type="Proteomes" id="UP000006069"/>
    </source>
</evidence>
<dbReference type="Pfam" id="PF01022">
    <property type="entry name" value="HTH_5"/>
    <property type="match status" value="1"/>
</dbReference>
<dbReference type="Gene3D" id="1.10.10.10">
    <property type="entry name" value="Winged helix-like DNA-binding domain superfamily/Winged helix DNA-binding domain"/>
    <property type="match status" value="1"/>
</dbReference>
<evidence type="ECO:0000256" key="4">
    <source>
        <dbReference type="SAM" id="MobiDB-lite"/>
    </source>
</evidence>
<keyword evidence="3" id="KW-0804">Transcription</keyword>
<dbReference type="PANTHER" id="PTHR43132:SF2">
    <property type="entry name" value="ARSENICAL RESISTANCE OPERON REPRESSOR ARSR-RELATED"/>
    <property type="match status" value="1"/>
</dbReference>
<evidence type="ECO:0000256" key="2">
    <source>
        <dbReference type="ARBA" id="ARBA00023125"/>
    </source>
</evidence>
<dbReference type="InterPro" id="IPR012318">
    <property type="entry name" value="HTH_CRP"/>
</dbReference>
<accession>K0YJS5</accession>
<dbReference type="CDD" id="cd00090">
    <property type="entry name" value="HTH_ARSR"/>
    <property type="match status" value="1"/>
</dbReference>
<dbReference type="PROSITE" id="PS50987">
    <property type="entry name" value="HTH_ARSR_2"/>
    <property type="match status" value="1"/>
</dbReference>
<dbReference type="SMART" id="SM00419">
    <property type="entry name" value="HTH_CRP"/>
    <property type="match status" value="1"/>
</dbReference>
<dbReference type="PRINTS" id="PR00778">
    <property type="entry name" value="HTHARSR"/>
</dbReference>
<dbReference type="PANTHER" id="PTHR43132">
    <property type="entry name" value="ARSENICAL RESISTANCE OPERON REPRESSOR ARSR-RELATED"/>
    <property type="match status" value="1"/>
</dbReference>
<name>K0YJS5_9ACTN</name>
<dbReference type="Proteomes" id="UP000006069">
    <property type="component" value="Unassembled WGS sequence"/>
</dbReference>
<dbReference type="GO" id="GO:0003700">
    <property type="term" value="F:DNA-binding transcription factor activity"/>
    <property type="evidence" value="ECO:0007669"/>
    <property type="project" value="InterPro"/>
</dbReference>
<dbReference type="eggNOG" id="COG0640">
    <property type="taxonomic scope" value="Bacteria"/>
</dbReference>
<organism evidence="6 7">
    <name type="scientific">Slackia piriformis YIT 12062</name>
    <dbReference type="NCBI Taxonomy" id="742818"/>
    <lineage>
        <taxon>Bacteria</taxon>
        <taxon>Bacillati</taxon>
        <taxon>Actinomycetota</taxon>
        <taxon>Coriobacteriia</taxon>
        <taxon>Eggerthellales</taxon>
        <taxon>Eggerthellaceae</taxon>
        <taxon>Slackia</taxon>
    </lineage>
</organism>
<dbReference type="EMBL" id="ADMD01000007">
    <property type="protein sequence ID" value="EJZ83867.1"/>
    <property type="molecule type" value="Genomic_DNA"/>
</dbReference>
<sequence length="166" mass="18631">MENRLTCHMMGKPPHKQAHDSSACKSDEANGRSQMAQHMVLLGEEFSACSALLSALGNENRQAIFLDLLRNWGGLRTYEIAEHVGLSKPTVSHHLSIMKKAGIVSVEHIGTVRIYHPNENTKPWKTLSQLAWKAYRFVEEEASKETCQRMLTFGKERNIDGPDASN</sequence>
<dbReference type="InParanoid" id="K0YJS5"/>
<feature type="domain" description="HTH arsR-type" evidence="5">
    <location>
        <begin position="41"/>
        <end position="142"/>
    </location>
</feature>
<dbReference type="HOGENOM" id="CLU_1601596_0_0_11"/>
<dbReference type="InterPro" id="IPR051011">
    <property type="entry name" value="Metal_resp_trans_reg"/>
</dbReference>
<evidence type="ECO:0000259" key="5">
    <source>
        <dbReference type="PROSITE" id="PS50987"/>
    </source>
</evidence>
<gene>
    <name evidence="6" type="ORF">HMPREF9451_01389</name>
</gene>
<evidence type="ECO:0000256" key="3">
    <source>
        <dbReference type="ARBA" id="ARBA00023163"/>
    </source>
</evidence>
<dbReference type="NCBIfam" id="NF033788">
    <property type="entry name" value="HTH_metalloreg"/>
    <property type="match status" value="1"/>
</dbReference>
<proteinExistence type="predicted"/>
<reference evidence="6 7" key="1">
    <citation type="submission" date="2012-08" db="EMBL/GenBank/DDBJ databases">
        <title>The Genome Sequence of Slackia piriformis YIT 12062.</title>
        <authorList>
            <consortium name="The Broad Institute Genome Sequencing Platform"/>
            <person name="Earl A."/>
            <person name="Ward D."/>
            <person name="Feldgarden M."/>
            <person name="Gevers D."/>
            <person name="Morotomi M."/>
            <person name="Walker B."/>
            <person name="Young S.K."/>
            <person name="Zeng Q."/>
            <person name="Gargeya S."/>
            <person name="Fitzgerald M."/>
            <person name="Haas B."/>
            <person name="Abouelleil A."/>
            <person name="Alvarado L."/>
            <person name="Arachchi H.M."/>
            <person name="Berlin A.M."/>
            <person name="Chapman S.B."/>
            <person name="Goldberg J."/>
            <person name="Griggs A."/>
            <person name="Gujja S."/>
            <person name="Hansen M."/>
            <person name="Howarth C."/>
            <person name="Imamovic A."/>
            <person name="Larimer J."/>
            <person name="McCowen C."/>
            <person name="Montmayeur A."/>
            <person name="Murphy C."/>
            <person name="Neiman D."/>
            <person name="Pearson M."/>
            <person name="Priest M."/>
            <person name="Roberts A."/>
            <person name="Saif S."/>
            <person name="Shea T."/>
            <person name="Sisk P."/>
            <person name="Sykes S."/>
            <person name="Wortman J."/>
            <person name="Nusbaum C."/>
            <person name="Birren B."/>
        </authorList>
    </citation>
    <scope>NUCLEOTIDE SEQUENCE [LARGE SCALE GENOMIC DNA]</scope>
    <source>
        <strain evidence="6 7">YIT 12062</strain>
    </source>
</reference>
<dbReference type="AlphaFoldDB" id="K0YJS5"/>
<dbReference type="GO" id="GO:0003677">
    <property type="term" value="F:DNA binding"/>
    <property type="evidence" value="ECO:0007669"/>
    <property type="project" value="UniProtKB-KW"/>
</dbReference>
<dbReference type="InterPro" id="IPR036390">
    <property type="entry name" value="WH_DNA-bd_sf"/>
</dbReference>
<dbReference type="PATRIC" id="fig|742818.3.peg.1464"/>
<keyword evidence="1" id="KW-0805">Transcription regulation</keyword>
<dbReference type="SUPFAM" id="SSF46785">
    <property type="entry name" value="Winged helix' DNA-binding domain"/>
    <property type="match status" value="1"/>
</dbReference>
<feature type="region of interest" description="Disordered" evidence="4">
    <location>
        <begin position="1"/>
        <end position="30"/>
    </location>
</feature>
<keyword evidence="7" id="KW-1185">Reference proteome</keyword>
<evidence type="ECO:0000313" key="6">
    <source>
        <dbReference type="EMBL" id="EJZ83867.1"/>
    </source>
</evidence>